<organism evidence="21 22">
    <name type="scientific">Steinernema hermaphroditum</name>
    <dbReference type="NCBI Taxonomy" id="289476"/>
    <lineage>
        <taxon>Eukaryota</taxon>
        <taxon>Metazoa</taxon>
        <taxon>Ecdysozoa</taxon>
        <taxon>Nematoda</taxon>
        <taxon>Chromadorea</taxon>
        <taxon>Rhabditida</taxon>
        <taxon>Tylenchina</taxon>
        <taxon>Panagrolaimomorpha</taxon>
        <taxon>Strongyloidoidea</taxon>
        <taxon>Steinernematidae</taxon>
        <taxon>Steinernema</taxon>
    </lineage>
</organism>
<feature type="domain" description="Neurotransmitter-gated ion-channel transmembrane" evidence="20">
    <location>
        <begin position="273"/>
        <end position="571"/>
    </location>
</feature>
<dbReference type="GO" id="GO:0043025">
    <property type="term" value="C:neuronal cell body"/>
    <property type="evidence" value="ECO:0007669"/>
    <property type="project" value="UniProtKB-ARBA"/>
</dbReference>
<protein>
    <submittedName>
        <fullName evidence="21">Uncharacterized protein</fullName>
    </submittedName>
</protein>
<evidence type="ECO:0000256" key="11">
    <source>
        <dbReference type="ARBA" id="ARBA00023170"/>
    </source>
</evidence>
<keyword evidence="11" id="KW-0675">Receptor</keyword>
<feature type="domain" description="Neurotransmitter-gated ion-channel ligand-binding" evidence="19">
    <location>
        <begin position="619"/>
        <end position="820"/>
    </location>
</feature>
<keyword evidence="8 17" id="KW-0406">Ion transport</keyword>
<keyword evidence="4 17" id="KW-0812">Transmembrane</keyword>
<proteinExistence type="inferred from homology"/>
<keyword evidence="14" id="KW-1071">Ligand-gated ion channel</keyword>
<dbReference type="GO" id="GO:0046662">
    <property type="term" value="P:regulation of egg-laying behavior"/>
    <property type="evidence" value="ECO:0007669"/>
    <property type="project" value="UniProtKB-ARBA"/>
</dbReference>
<evidence type="ECO:0000256" key="1">
    <source>
        <dbReference type="ARBA" id="ARBA00009237"/>
    </source>
</evidence>
<evidence type="ECO:0000256" key="5">
    <source>
        <dbReference type="ARBA" id="ARBA00022729"/>
    </source>
</evidence>
<evidence type="ECO:0000313" key="22">
    <source>
        <dbReference type="Proteomes" id="UP001175271"/>
    </source>
</evidence>
<dbReference type="FunFam" id="2.70.170.10:FF:000023">
    <property type="entry name" value="Acetylcholine receptor subunit beta-like 1"/>
    <property type="match status" value="1"/>
</dbReference>
<feature type="transmembrane region" description="Helical" evidence="17">
    <location>
        <begin position="298"/>
        <end position="320"/>
    </location>
</feature>
<evidence type="ECO:0000256" key="17">
    <source>
        <dbReference type="RuleBase" id="RU000687"/>
    </source>
</evidence>
<dbReference type="PROSITE" id="PS00236">
    <property type="entry name" value="NEUROTR_ION_CHANNEL"/>
    <property type="match status" value="2"/>
</dbReference>
<evidence type="ECO:0000256" key="15">
    <source>
        <dbReference type="ARBA" id="ARBA00023303"/>
    </source>
</evidence>
<feature type="signal peptide" evidence="17">
    <location>
        <begin position="1"/>
        <end position="20"/>
    </location>
</feature>
<dbReference type="SUPFAM" id="SSF90112">
    <property type="entry name" value="Neurotransmitter-gated ion-channel transmembrane pore"/>
    <property type="match status" value="2"/>
</dbReference>
<dbReference type="EMBL" id="JAUCMV010000003">
    <property type="protein sequence ID" value="KAK0407734.1"/>
    <property type="molecule type" value="Genomic_DNA"/>
</dbReference>
<dbReference type="InterPro" id="IPR018000">
    <property type="entry name" value="Neurotransmitter_ion_chnl_CS"/>
</dbReference>
<sequence length="1110" mass="126898">MSNLLLLTLLATVLSQSVRGDHHHHGEAVDPIQQNLLNQVIQINGNASGQENHPTPVPAHTDEDEERLVIDMFKDYNRLIRPAKNANSSAVVVEFGLSLILLINVDEKNQIMQSSVWLTLKWNDCQFDWDPADFGGIESMRVPEDRVWVPDIVLFNNADGNYEVSYHSNVVVDYQGNVMWVPPAIYKSSCRIDVEYFPFDEQTCVLVFGSWTYNSNEVKLNWYNNKRFVELNDYSYSGIWDVIDVPCQIVHNSSKIEFQIVIRRKTLFYTVILIIPTVLMAFLSMMVFYLPAECSEKITLSISILLALVVFLLLVSKILPPTSDTIPLMAKYLLLTFILNIVTIMVTVIIINVYFRSASTHHMPVLVRTIFLDFLPQILMIKRPERIPIFNGYFMEEYCAEEIIDASLVLPSMTATILPFMQVGVTNPMNLARSRTPAPKVSRFKQISRRFTTSMKKNSKTDIRIEAARLADDMGDASPKAATRRLFTPEMQPSPSNSTYASEPPQSLAERHRISHELMATVHSIAYIANHMKAEMNDKKIRDDWKYIAMVIDRLLLVIFFGITLGGTVGIILSAPHVFDFVDQEEVIKKLIASNEQEQALQNMLNSYVFSVALASDDEERLIIDIFRGYNHLVRPVQNVSTTSVEVAFSLAMVLLINVDEKNQIMQTNVWPTMKWVDYQMRWDPRAYGNIHTIRVPPDKVWLPDIVLFNNADGNYEVSFYSNVVVEHTGEMLWVPPAIYKSSCTIDVEFFPFDEQICAMIFGSWTFNENEVTIKYLMGKRQVELNDYSPSGIWDVMEVPGELIQKKSKIAYQIRIRRKTLFYTVILIIPTVLMAFLSMMVFYLPAEASEKITLAISILLALVVFLLLVSKILPPTSSTIPLMAKYLLMTFVMNIITILVTVIIINIYFRGPTTHTMPNWVKTIFLKHLPLLLMMRRPIAAEDLEGRRKKKKKTPGSPITAKYRPGEFIEMNHAKACQLQIHHPYCSLQRRRRPDDECITLNASASTSEEVDETKPKDISALLSEEAIKAIDAIDYITEHLKQDNYFKKVREEWKYVAMVIDRLLLYIFFAVTAGGTMGILFSAPNVFEYVNQTAIIEQLKKSAEAEMIS</sequence>
<gene>
    <name evidence="21" type="ORF">QR680_003556</name>
</gene>
<dbReference type="FunFam" id="2.70.170.10:FF:000013">
    <property type="entry name" value="Acetylcholine receptor subunit alpha"/>
    <property type="match status" value="1"/>
</dbReference>
<dbReference type="InterPro" id="IPR002394">
    <property type="entry name" value="Nicotinic_acetylcholine_rcpt"/>
</dbReference>
<dbReference type="InterPro" id="IPR038050">
    <property type="entry name" value="Neuro_actylchol_rec"/>
</dbReference>
<feature type="transmembrane region" description="Helical" evidence="17">
    <location>
        <begin position="821"/>
        <end position="846"/>
    </location>
</feature>
<dbReference type="InterPro" id="IPR036734">
    <property type="entry name" value="Neur_chan_lig-bd_sf"/>
</dbReference>
<dbReference type="PRINTS" id="PR00252">
    <property type="entry name" value="NRIONCHANNEL"/>
</dbReference>
<keyword evidence="6 17" id="KW-1133">Transmembrane helix</keyword>
<evidence type="ECO:0000259" key="19">
    <source>
        <dbReference type="Pfam" id="PF02931"/>
    </source>
</evidence>
<evidence type="ECO:0000256" key="6">
    <source>
        <dbReference type="ARBA" id="ARBA00022989"/>
    </source>
</evidence>
<dbReference type="CDD" id="cd19032">
    <property type="entry name" value="LGIC_ECD_nAChR_proto_beta-like"/>
    <property type="match status" value="2"/>
</dbReference>
<dbReference type="FunFam" id="1.20.58.390:FF:000035">
    <property type="entry name" value="Acetylcholine receptor subunit beta-like 1"/>
    <property type="match status" value="1"/>
</dbReference>
<dbReference type="FunFam" id="1.20.58.390:FF:000038">
    <property type="entry name" value="Acetylcholine receptor subunit beta-like 1"/>
    <property type="match status" value="2"/>
</dbReference>
<feature type="transmembrane region" description="Helical" evidence="17">
    <location>
        <begin position="555"/>
        <end position="575"/>
    </location>
</feature>
<keyword evidence="10" id="KW-1015">Disulfide bond</keyword>
<dbReference type="GO" id="GO:0045211">
    <property type="term" value="C:postsynaptic membrane"/>
    <property type="evidence" value="ECO:0007669"/>
    <property type="project" value="UniProtKB-SubCell"/>
</dbReference>
<dbReference type="Pfam" id="PF02932">
    <property type="entry name" value="Neur_chan_memb"/>
    <property type="match status" value="2"/>
</dbReference>
<evidence type="ECO:0000256" key="12">
    <source>
        <dbReference type="ARBA" id="ARBA00023180"/>
    </source>
</evidence>
<feature type="region of interest" description="Disordered" evidence="18">
    <location>
        <begin position="485"/>
        <end position="508"/>
    </location>
</feature>
<keyword evidence="13" id="KW-0628">Postsynaptic cell membrane</keyword>
<evidence type="ECO:0000256" key="13">
    <source>
        <dbReference type="ARBA" id="ARBA00023257"/>
    </source>
</evidence>
<dbReference type="AlphaFoldDB" id="A0AA39LSK0"/>
<keyword evidence="15 17" id="KW-0407">Ion channel</keyword>
<feature type="domain" description="Neurotransmitter-gated ion-channel transmembrane" evidence="20">
    <location>
        <begin position="827"/>
        <end position="1080"/>
    </location>
</feature>
<evidence type="ECO:0000256" key="18">
    <source>
        <dbReference type="SAM" id="MobiDB-lite"/>
    </source>
</evidence>
<reference evidence="21" key="1">
    <citation type="submission" date="2023-06" db="EMBL/GenBank/DDBJ databases">
        <title>Genomic analysis of the entomopathogenic nematode Steinernema hermaphroditum.</title>
        <authorList>
            <person name="Schwarz E.M."/>
            <person name="Heppert J.K."/>
            <person name="Baniya A."/>
            <person name="Schwartz H.T."/>
            <person name="Tan C.-H."/>
            <person name="Antoshechkin I."/>
            <person name="Sternberg P.W."/>
            <person name="Goodrich-Blair H."/>
            <person name="Dillman A.R."/>
        </authorList>
    </citation>
    <scope>NUCLEOTIDE SEQUENCE</scope>
    <source>
        <strain evidence="21">PS9179</strain>
        <tissue evidence="21">Whole animal</tissue>
    </source>
</reference>
<keyword evidence="22" id="KW-1185">Reference proteome</keyword>
<accession>A0AA39LSK0</accession>
<evidence type="ECO:0000256" key="10">
    <source>
        <dbReference type="ARBA" id="ARBA00023157"/>
    </source>
</evidence>
<keyword evidence="5 17" id="KW-0732">Signal</keyword>
<feature type="transmembrane region" description="Helical" evidence="17">
    <location>
        <begin position="1064"/>
        <end position="1084"/>
    </location>
</feature>
<evidence type="ECO:0000256" key="16">
    <source>
        <dbReference type="ARBA" id="ARBA00034104"/>
    </source>
</evidence>
<dbReference type="GO" id="GO:0043005">
    <property type="term" value="C:neuron projection"/>
    <property type="evidence" value="ECO:0007669"/>
    <property type="project" value="UniProtKB-ARBA"/>
</dbReference>
<comment type="similarity">
    <text evidence="1">Belongs to the ligand-gated ion channel (TC 1.A.9) family. Acetylcholine receptor (TC 1.A.9.1) subfamily.</text>
</comment>
<evidence type="ECO:0000256" key="8">
    <source>
        <dbReference type="ARBA" id="ARBA00023065"/>
    </source>
</evidence>
<dbReference type="InterPro" id="IPR036719">
    <property type="entry name" value="Neuro-gated_channel_TM_sf"/>
</dbReference>
<dbReference type="PRINTS" id="PR00254">
    <property type="entry name" value="NICOTINICR"/>
</dbReference>
<comment type="subcellular location">
    <subcellularLocation>
        <location evidence="16">Postsynaptic cell membrane</location>
        <topology evidence="16">Multi-pass membrane protein</topology>
    </subcellularLocation>
</comment>
<evidence type="ECO:0000256" key="7">
    <source>
        <dbReference type="ARBA" id="ARBA00023018"/>
    </source>
</evidence>
<comment type="caution">
    <text evidence="21">The sequence shown here is derived from an EMBL/GenBank/DDBJ whole genome shotgun (WGS) entry which is preliminary data.</text>
</comment>
<evidence type="ECO:0000256" key="2">
    <source>
        <dbReference type="ARBA" id="ARBA00022448"/>
    </source>
</evidence>
<keyword evidence="9 17" id="KW-0472">Membrane</keyword>
<evidence type="ECO:0000256" key="4">
    <source>
        <dbReference type="ARBA" id="ARBA00022692"/>
    </source>
</evidence>
<keyword evidence="3" id="KW-1003">Cell membrane</keyword>
<dbReference type="PANTHER" id="PTHR18945">
    <property type="entry name" value="NEUROTRANSMITTER GATED ION CHANNEL"/>
    <property type="match status" value="1"/>
</dbReference>
<dbReference type="InterPro" id="IPR006202">
    <property type="entry name" value="Neur_chan_lig-bd"/>
</dbReference>
<evidence type="ECO:0000256" key="3">
    <source>
        <dbReference type="ARBA" id="ARBA00022475"/>
    </source>
</evidence>
<name>A0AA39LSK0_9BILA</name>
<dbReference type="Gene3D" id="2.70.170.10">
    <property type="entry name" value="Neurotransmitter-gated ion-channel ligand-binding domain"/>
    <property type="match status" value="2"/>
</dbReference>
<dbReference type="Gene3D" id="1.20.58.390">
    <property type="entry name" value="Neurotransmitter-gated ion-channel transmembrane domain"/>
    <property type="match status" value="4"/>
</dbReference>
<dbReference type="GO" id="GO:0004888">
    <property type="term" value="F:transmembrane signaling receptor activity"/>
    <property type="evidence" value="ECO:0007669"/>
    <property type="project" value="InterPro"/>
</dbReference>
<feature type="compositionally biased region" description="Polar residues" evidence="18">
    <location>
        <begin position="491"/>
        <end position="505"/>
    </location>
</feature>
<feature type="transmembrane region" description="Helical" evidence="17">
    <location>
        <begin position="852"/>
        <end position="874"/>
    </location>
</feature>
<evidence type="ECO:0000313" key="21">
    <source>
        <dbReference type="EMBL" id="KAK0407734.1"/>
    </source>
</evidence>
<evidence type="ECO:0000256" key="14">
    <source>
        <dbReference type="ARBA" id="ARBA00023286"/>
    </source>
</evidence>
<dbReference type="InterPro" id="IPR006201">
    <property type="entry name" value="Neur_channel"/>
</dbReference>
<feature type="domain" description="Neurotransmitter-gated ion-channel ligand-binding" evidence="19">
    <location>
        <begin position="65"/>
        <end position="266"/>
    </location>
</feature>
<feature type="chain" id="PRO_5041489966" evidence="17">
    <location>
        <begin position="21"/>
        <end position="1110"/>
    </location>
</feature>
<evidence type="ECO:0000259" key="20">
    <source>
        <dbReference type="Pfam" id="PF02932"/>
    </source>
</evidence>
<feature type="transmembrane region" description="Helical" evidence="17">
    <location>
        <begin position="886"/>
        <end position="908"/>
    </location>
</feature>
<feature type="transmembrane region" description="Helical" evidence="17">
    <location>
        <begin position="332"/>
        <end position="355"/>
    </location>
</feature>
<dbReference type="Pfam" id="PF02931">
    <property type="entry name" value="Neur_chan_LBD"/>
    <property type="match status" value="2"/>
</dbReference>
<keyword evidence="12" id="KW-0325">Glycoprotein</keyword>
<dbReference type="NCBIfam" id="TIGR00860">
    <property type="entry name" value="LIC"/>
    <property type="match status" value="1"/>
</dbReference>
<evidence type="ECO:0000256" key="9">
    <source>
        <dbReference type="ARBA" id="ARBA00023136"/>
    </source>
</evidence>
<dbReference type="InterPro" id="IPR006029">
    <property type="entry name" value="Neurotrans-gated_channel_TM"/>
</dbReference>
<dbReference type="GO" id="GO:0040012">
    <property type="term" value="P:regulation of locomotion"/>
    <property type="evidence" value="ECO:0007669"/>
    <property type="project" value="UniProtKB-ARBA"/>
</dbReference>
<dbReference type="Proteomes" id="UP001175271">
    <property type="component" value="Unassembled WGS sequence"/>
</dbReference>
<comment type="caution">
    <text evidence="17">Lacks conserved residue(s) required for the propagation of feature annotation.</text>
</comment>
<dbReference type="GO" id="GO:0022848">
    <property type="term" value="F:acetylcholine-gated monoatomic cation-selective channel activity"/>
    <property type="evidence" value="ECO:0007669"/>
    <property type="project" value="InterPro"/>
</dbReference>
<feature type="transmembrane region" description="Helical" evidence="17">
    <location>
        <begin position="267"/>
        <end position="292"/>
    </location>
</feature>
<dbReference type="SUPFAM" id="SSF63712">
    <property type="entry name" value="Nicotinic receptor ligand binding domain-like"/>
    <property type="match status" value="2"/>
</dbReference>
<dbReference type="CDD" id="cd19064">
    <property type="entry name" value="LGIC_TM_nAChR"/>
    <property type="match status" value="1"/>
</dbReference>
<keyword evidence="2 17" id="KW-0813">Transport</keyword>
<feature type="transmembrane region" description="Helical" evidence="17">
    <location>
        <begin position="640"/>
        <end position="659"/>
    </location>
</feature>
<keyword evidence="7" id="KW-0770">Synapse</keyword>